<organism evidence="4 5">
    <name type="scientific">Paenimyroides ceti</name>
    <dbReference type="NCBI Taxonomy" id="395087"/>
    <lineage>
        <taxon>Bacteria</taxon>
        <taxon>Pseudomonadati</taxon>
        <taxon>Bacteroidota</taxon>
        <taxon>Flavobacteriia</taxon>
        <taxon>Flavobacteriales</taxon>
        <taxon>Flavobacteriaceae</taxon>
        <taxon>Paenimyroides</taxon>
    </lineage>
</organism>
<reference evidence="5" key="1">
    <citation type="journal article" date="2019" name="Int. J. Syst. Evol. Microbiol.">
        <title>The Global Catalogue of Microorganisms (GCM) 10K type strain sequencing project: providing services to taxonomists for standard genome sequencing and annotation.</title>
        <authorList>
            <consortium name="The Broad Institute Genomics Platform"/>
            <consortium name="The Broad Institute Genome Sequencing Center for Infectious Disease"/>
            <person name="Wu L."/>
            <person name="Ma J."/>
        </authorList>
    </citation>
    <scope>NUCLEOTIDE SEQUENCE [LARGE SCALE GENOMIC DNA]</scope>
    <source>
        <strain evidence="5">CECT 7184</strain>
    </source>
</reference>
<feature type="domain" description="Secretion system C-terminal sorting" evidence="3">
    <location>
        <begin position="254"/>
        <end position="321"/>
    </location>
</feature>
<protein>
    <submittedName>
        <fullName evidence="4">T9SS type A sorting domain-containing protein</fullName>
    </submittedName>
</protein>
<comment type="caution">
    <text evidence="4">The sequence shown here is derived from an EMBL/GenBank/DDBJ whole genome shotgun (WGS) entry which is preliminary data.</text>
</comment>
<dbReference type="EMBL" id="JAUFQU010000001">
    <property type="protein sequence ID" value="MDN3708404.1"/>
    <property type="molecule type" value="Genomic_DNA"/>
</dbReference>
<feature type="signal peptide" evidence="2">
    <location>
        <begin position="1"/>
        <end position="19"/>
    </location>
</feature>
<feature type="chain" id="PRO_5046476170" evidence="2">
    <location>
        <begin position="20"/>
        <end position="321"/>
    </location>
</feature>
<proteinExistence type="predicted"/>
<evidence type="ECO:0000259" key="3">
    <source>
        <dbReference type="Pfam" id="PF18962"/>
    </source>
</evidence>
<keyword evidence="5" id="KW-1185">Reference proteome</keyword>
<dbReference type="Pfam" id="PF18962">
    <property type="entry name" value="Por_Secre_tail"/>
    <property type="match status" value="1"/>
</dbReference>
<evidence type="ECO:0000256" key="1">
    <source>
        <dbReference type="ARBA" id="ARBA00022729"/>
    </source>
</evidence>
<accession>A0ABT8CW40</accession>
<gene>
    <name evidence="4" type="ORF">QW060_14985</name>
</gene>
<dbReference type="RefSeq" id="WP_290364270.1">
    <property type="nucleotide sequence ID" value="NZ_JAUFQU010000001.1"/>
</dbReference>
<name>A0ABT8CW40_9FLAO</name>
<dbReference type="NCBIfam" id="TIGR04183">
    <property type="entry name" value="Por_Secre_tail"/>
    <property type="match status" value="1"/>
</dbReference>
<evidence type="ECO:0000256" key="2">
    <source>
        <dbReference type="SAM" id="SignalP"/>
    </source>
</evidence>
<keyword evidence="1 2" id="KW-0732">Signal</keyword>
<sequence length="321" mass="36170">MKKIIILFALCLLITQSNAQQQLYTFSAFQQDYTDLVSPISVNNGQVWKSNGFGSFQVPFSFEIAGNNIAQFFFIDDNFFFMTDTFDMYLMTVSGIDIQDKNYAQGVSQSPISYKVEGTSGNRILKIEVKNAGSETEVEVKQTNNLFLNFQIWIYEVTNVIEYRYGDSNITANDMTMLEEKNSLLIGMGDEELNYGFFVYGNETPPSFAELVNANEGSEDQYRNTSYPVNGTVYRFTPTTTVSTDDFNKTKFNLYPNPVTDVVHVSLEKITPEEYSILDANGKTIRKGSLNALENTLDLGALNSGAYFIKIGNTTKKIIKK</sequence>
<evidence type="ECO:0000313" key="5">
    <source>
        <dbReference type="Proteomes" id="UP001242368"/>
    </source>
</evidence>
<dbReference type="Proteomes" id="UP001242368">
    <property type="component" value="Unassembled WGS sequence"/>
</dbReference>
<evidence type="ECO:0000313" key="4">
    <source>
        <dbReference type="EMBL" id="MDN3708404.1"/>
    </source>
</evidence>
<dbReference type="InterPro" id="IPR026444">
    <property type="entry name" value="Secre_tail"/>
</dbReference>